<dbReference type="EMBL" id="CAJHJT010000056">
    <property type="protein sequence ID" value="CAD7013827.1"/>
    <property type="molecule type" value="Genomic_DNA"/>
</dbReference>
<evidence type="ECO:0000256" key="4">
    <source>
        <dbReference type="ARBA" id="ARBA00022989"/>
    </source>
</evidence>
<feature type="transmembrane region" description="Helical" evidence="8">
    <location>
        <begin position="134"/>
        <end position="156"/>
    </location>
</feature>
<feature type="transmembrane region" description="Helical" evidence="8">
    <location>
        <begin position="392"/>
        <end position="412"/>
    </location>
</feature>
<evidence type="ECO:0000256" key="6">
    <source>
        <dbReference type="ARBA" id="ARBA00023170"/>
    </source>
</evidence>
<evidence type="ECO:0000256" key="2">
    <source>
        <dbReference type="ARBA" id="ARBA00022475"/>
    </source>
</evidence>
<keyword evidence="6" id="KW-0675">Receptor</keyword>
<dbReference type="Proteomes" id="UP000606786">
    <property type="component" value="Unassembled WGS sequence"/>
</dbReference>
<evidence type="ECO:0000313" key="10">
    <source>
        <dbReference type="Proteomes" id="UP000606786"/>
    </source>
</evidence>
<keyword evidence="7" id="KW-0325">Glycoprotein</keyword>
<evidence type="ECO:0000256" key="7">
    <source>
        <dbReference type="ARBA" id="ARBA00023180"/>
    </source>
</evidence>
<evidence type="ECO:0000256" key="8">
    <source>
        <dbReference type="SAM" id="Phobius"/>
    </source>
</evidence>
<feature type="transmembrane region" description="Helical" evidence="8">
    <location>
        <begin position="335"/>
        <end position="357"/>
    </location>
</feature>
<reference evidence="9" key="1">
    <citation type="submission" date="2020-11" db="EMBL/GenBank/DDBJ databases">
        <authorList>
            <person name="Whitehead M."/>
        </authorList>
    </citation>
    <scope>NUCLEOTIDE SEQUENCE</scope>
    <source>
        <strain evidence="9">EGII</strain>
    </source>
</reference>
<evidence type="ECO:0000256" key="3">
    <source>
        <dbReference type="ARBA" id="ARBA00022692"/>
    </source>
</evidence>
<feature type="transmembrane region" description="Helical" evidence="8">
    <location>
        <begin position="592"/>
        <end position="613"/>
    </location>
</feature>
<sequence>MLIERRAKMSYYPLIVLTLYYFNGNKAMRHLPAPDVQLSDGPLHNTVLRVYKEAPFETIFLLGKANGSSFNMRESTENLEIPLISATDNATGEKLKTHFNSKLLAIVCLSHTQLELTLLNVLAEHLQHRRQIRIILYFAEAAPSTAVLAALSAYLADHYMTNVIGLYGAVNKSVTPTHYLSYQPFHHSRWRLKLLNTTRWYFPTKQQDFEGKTFLTLPGQNMPRCIIIVDSSGVQRLSGYVGYLVNTFAEKYNVSFRFLYPVSPGEFIHLTTLLELVANGTLDLAITLVPASFKMTNSYHLLTYPLEVNSWFVMLPCPQPLQYAEIYKIVVTKQVINVLVLLMFLFFLLDTVMNCVCRRSYADYDLLNILVNENIIRGVFGLSFFIRPHSKLSLKILYTFLLMLGFFVTNMYSAYFQTLFTSPPLQHDILTFNDMRRRNLKLMFDRHELRLVQELFGPDYNTTIKPVLQIEDTAVFQRHRRAYDTSYAYTMPESLWSIFSAQQQTFERKLYCLAPTLRLYSMLGLSLALAENSYLMAPLNKLILRVIETGLLEHWRTMTFIDLLASKQLSLKETNQRERFHEIRIEDMQLPFYALLCGLALGSVAFASEIYLFKIKNSYRQRMNRAEAGILFL</sequence>
<keyword evidence="3 8" id="KW-0812">Transmembrane</keyword>
<evidence type="ECO:0000256" key="1">
    <source>
        <dbReference type="ARBA" id="ARBA00004651"/>
    </source>
</evidence>
<dbReference type="PANTHER" id="PTHR42643">
    <property type="entry name" value="IONOTROPIC RECEPTOR 20A-RELATED"/>
    <property type="match status" value="1"/>
</dbReference>
<proteinExistence type="predicted"/>
<organism evidence="9 10">
    <name type="scientific">Ceratitis capitata</name>
    <name type="common">Mediterranean fruit fly</name>
    <name type="synonym">Tephritis capitata</name>
    <dbReference type="NCBI Taxonomy" id="7213"/>
    <lineage>
        <taxon>Eukaryota</taxon>
        <taxon>Metazoa</taxon>
        <taxon>Ecdysozoa</taxon>
        <taxon>Arthropoda</taxon>
        <taxon>Hexapoda</taxon>
        <taxon>Insecta</taxon>
        <taxon>Pterygota</taxon>
        <taxon>Neoptera</taxon>
        <taxon>Endopterygota</taxon>
        <taxon>Diptera</taxon>
        <taxon>Brachycera</taxon>
        <taxon>Muscomorpha</taxon>
        <taxon>Tephritoidea</taxon>
        <taxon>Tephritidae</taxon>
        <taxon>Ceratitis</taxon>
        <taxon>Ceratitis</taxon>
    </lineage>
</organism>
<keyword evidence="10" id="KW-1185">Reference proteome</keyword>
<dbReference type="OrthoDB" id="7951606at2759"/>
<dbReference type="AlphaFoldDB" id="A0A811VEZ6"/>
<keyword evidence="4 8" id="KW-1133">Transmembrane helix</keyword>
<dbReference type="PANTHER" id="PTHR42643:SF41">
    <property type="entry name" value="IONOTROPIC RECEPTOR 20A-RELATED"/>
    <property type="match status" value="1"/>
</dbReference>
<keyword evidence="5 8" id="KW-0472">Membrane</keyword>
<dbReference type="InterPro" id="IPR052192">
    <property type="entry name" value="Insect_Ionotropic_Sensory_Rcpt"/>
</dbReference>
<evidence type="ECO:0000256" key="5">
    <source>
        <dbReference type="ARBA" id="ARBA00023136"/>
    </source>
</evidence>
<evidence type="ECO:0000313" key="9">
    <source>
        <dbReference type="EMBL" id="CAD7013827.1"/>
    </source>
</evidence>
<dbReference type="GO" id="GO:0005886">
    <property type="term" value="C:plasma membrane"/>
    <property type="evidence" value="ECO:0007669"/>
    <property type="project" value="UniProtKB-SubCell"/>
</dbReference>
<keyword evidence="2" id="KW-1003">Cell membrane</keyword>
<comment type="caution">
    <text evidence="9">The sequence shown here is derived from an EMBL/GenBank/DDBJ whole genome shotgun (WGS) entry which is preliminary data.</text>
</comment>
<gene>
    <name evidence="9" type="ORF">CCAP1982_LOCUS21847</name>
</gene>
<comment type="subcellular location">
    <subcellularLocation>
        <location evidence="1">Cell membrane</location>
        <topology evidence="1">Multi-pass membrane protein</topology>
    </subcellularLocation>
</comment>
<name>A0A811VEZ6_CERCA</name>
<dbReference type="SUPFAM" id="SSF53850">
    <property type="entry name" value="Periplasmic binding protein-like II"/>
    <property type="match status" value="1"/>
</dbReference>
<accession>A0A811VEZ6</accession>
<protein>
    <submittedName>
        <fullName evidence="9">(Mediterranean fruit fly) hypothetical protein</fullName>
    </submittedName>
</protein>